<sequence length="208" mass="23214">MAKSQGPAGRDGAAAKKPARRRNKAFDETHVALIETAVRLVSEKGMEALSLSEVAREAGVNRTTIYYHFESREALVEAVREWSARQLAAAFAPSSSREDRTRYIARFVIENPEVIDLWAADFLAPGKIGDRYPEWDGLVAGMAEQLKSQPETADIDAEAYCTLMLTWAMLGPRVYHNSVRPDLSKEDAIERMTRTQVRILQLHGIEPG</sequence>
<dbReference type="SUPFAM" id="SSF46689">
    <property type="entry name" value="Homeodomain-like"/>
    <property type="match status" value="1"/>
</dbReference>
<protein>
    <recommendedName>
        <fullName evidence="6">HTH tetR-type domain-containing protein</fullName>
    </recommendedName>
</protein>
<dbReference type="PANTHER" id="PTHR30055">
    <property type="entry name" value="HTH-TYPE TRANSCRIPTIONAL REGULATOR RUTR"/>
    <property type="match status" value="1"/>
</dbReference>
<dbReference type="Proteomes" id="UP000605099">
    <property type="component" value="Unassembled WGS sequence"/>
</dbReference>
<gene>
    <name evidence="7" type="ORF">GCM10011349_05980</name>
</gene>
<keyword evidence="1" id="KW-0805">Transcription regulation</keyword>
<dbReference type="RefSeq" id="WP_188818097.1">
    <property type="nucleotide sequence ID" value="NZ_BMLK01000002.1"/>
</dbReference>
<evidence type="ECO:0000256" key="2">
    <source>
        <dbReference type="ARBA" id="ARBA00023125"/>
    </source>
</evidence>
<evidence type="ECO:0000259" key="6">
    <source>
        <dbReference type="PROSITE" id="PS50977"/>
    </source>
</evidence>
<organism evidence="7 8">
    <name type="scientific">Novosphingobium indicum</name>
    <dbReference type="NCBI Taxonomy" id="462949"/>
    <lineage>
        <taxon>Bacteria</taxon>
        <taxon>Pseudomonadati</taxon>
        <taxon>Pseudomonadota</taxon>
        <taxon>Alphaproteobacteria</taxon>
        <taxon>Sphingomonadales</taxon>
        <taxon>Sphingomonadaceae</taxon>
        <taxon>Novosphingobium</taxon>
    </lineage>
</organism>
<dbReference type="Gene3D" id="1.10.357.10">
    <property type="entry name" value="Tetracycline Repressor, domain 2"/>
    <property type="match status" value="1"/>
</dbReference>
<dbReference type="PRINTS" id="PR00455">
    <property type="entry name" value="HTHTETR"/>
</dbReference>
<dbReference type="PROSITE" id="PS50977">
    <property type="entry name" value="HTH_TETR_2"/>
    <property type="match status" value="1"/>
</dbReference>
<evidence type="ECO:0000313" key="7">
    <source>
        <dbReference type="EMBL" id="GGN42653.1"/>
    </source>
</evidence>
<name>A0ABQ2JAG5_9SPHN</name>
<feature type="compositionally biased region" description="Low complexity" evidence="5">
    <location>
        <begin position="1"/>
        <end position="16"/>
    </location>
</feature>
<evidence type="ECO:0000256" key="4">
    <source>
        <dbReference type="PROSITE-ProRule" id="PRU00335"/>
    </source>
</evidence>
<feature type="region of interest" description="Disordered" evidence="5">
    <location>
        <begin position="1"/>
        <end position="22"/>
    </location>
</feature>
<proteinExistence type="predicted"/>
<dbReference type="EMBL" id="BMLK01000002">
    <property type="protein sequence ID" value="GGN42653.1"/>
    <property type="molecule type" value="Genomic_DNA"/>
</dbReference>
<dbReference type="InterPro" id="IPR009057">
    <property type="entry name" value="Homeodomain-like_sf"/>
</dbReference>
<feature type="domain" description="HTH tetR-type" evidence="6">
    <location>
        <begin position="27"/>
        <end position="87"/>
    </location>
</feature>
<dbReference type="PANTHER" id="PTHR30055:SF234">
    <property type="entry name" value="HTH-TYPE TRANSCRIPTIONAL REGULATOR BETI"/>
    <property type="match status" value="1"/>
</dbReference>
<feature type="DNA-binding region" description="H-T-H motif" evidence="4">
    <location>
        <begin position="50"/>
        <end position="69"/>
    </location>
</feature>
<evidence type="ECO:0000256" key="1">
    <source>
        <dbReference type="ARBA" id="ARBA00023015"/>
    </source>
</evidence>
<dbReference type="InterPro" id="IPR050109">
    <property type="entry name" value="HTH-type_TetR-like_transc_reg"/>
</dbReference>
<comment type="caution">
    <text evidence="7">The sequence shown here is derived from an EMBL/GenBank/DDBJ whole genome shotgun (WGS) entry which is preliminary data.</text>
</comment>
<evidence type="ECO:0000256" key="5">
    <source>
        <dbReference type="SAM" id="MobiDB-lite"/>
    </source>
</evidence>
<reference evidence="8" key="1">
    <citation type="journal article" date="2019" name="Int. J. Syst. Evol. Microbiol.">
        <title>The Global Catalogue of Microorganisms (GCM) 10K type strain sequencing project: providing services to taxonomists for standard genome sequencing and annotation.</title>
        <authorList>
            <consortium name="The Broad Institute Genomics Platform"/>
            <consortium name="The Broad Institute Genome Sequencing Center for Infectious Disease"/>
            <person name="Wu L."/>
            <person name="Ma J."/>
        </authorList>
    </citation>
    <scope>NUCLEOTIDE SEQUENCE [LARGE SCALE GENOMIC DNA]</scope>
    <source>
        <strain evidence="8">CGMCC 1.6784</strain>
    </source>
</reference>
<dbReference type="Pfam" id="PF00440">
    <property type="entry name" value="TetR_N"/>
    <property type="match status" value="1"/>
</dbReference>
<evidence type="ECO:0000256" key="3">
    <source>
        <dbReference type="ARBA" id="ARBA00023163"/>
    </source>
</evidence>
<accession>A0ABQ2JAG5</accession>
<keyword evidence="3" id="KW-0804">Transcription</keyword>
<keyword evidence="2 4" id="KW-0238">DNA-binding</keyword>
<dbReference type="InterPro" id="IPR001647">
    <property type="entry name" value="HTH_TetR"/>
</dbReference>
<evidence type="ECO:0000313" key="8">
    <source>
        <dbReference type="Proteomes" id="UP000605099"/>
    </source>
</evidence>
<keyword evidence="8" id="KW-1185">Reference proteome</keyword>